<evidence type="ECO:0000256" key="6">
    <source>
        <dbReference type="ARBA" id="ARBA00023136"/>
    </source>
</evidence>
<evidence type="ECO:0000256" key="2">
    <source>
        <dbReference type="ARBA" id="ARBA00022475"/>
    </source>
</evidence>
<organism evidence="9">
    <name type="scientific">hydrothermal vent metagenome</name>
    <dbReference type="NCBI Taxonomy" id="652676"/>
    <lineage>
        <taxon>unclassified sequences</taxon>
        <taxon>metagenomes</taxon>
        <taxon>ecological metagenomes</taxon>
    </lineage>
</organism>
<evidence type="ECO:0000256" key="4">
    <source>
        <dbReference type="ARBA" id="ARBA00022692"/>
    </source>
</evidence>
<evidence type="ECO:0000313" key="9">
    <source>
        <dbReference type="EMBL" id="VAW34780.1"/>
    </source>
</evidence>
<gene>
    <name evidence="9" type="ORF">MNBD_DELTA04-661</name>
</gene>
<evidence type="ECO:0000256" key="1">
    <source>
        <dbReference type="ARBA" id="ARBA00004533"/>
    </source>
</evidence>
<keyword evidence="4 7" id="KW-0812">Transmembrane</keyword>
<evidence type="ECO:0000259" key="8">
    <source>
        <dbReference type="Pfam" id="PF02470"/>
    </source>
</evidence>
<reference evidence="9" key="1">
    <citation type="submission" date="2018-06" db="EMBL/GenBank/DDBJ databases">
        <authorList>
            <person name="Zhirakovskaya E."/>
        </authorList>
    </citation>
    <scope>NUCLEOTIDE SEQUENCE</scope>
</reference>
<feature type="domain" description="Mce/MlaD" evidence="8">
    <location>
        <begin position="526"/>
        <end position="586"/>
    </location>
</feature>
<evidence type="ECO:0000256" key="5">
    <source>
        <dbReference type="ARBA" id="ARBA00022989"/>
    </source>
</evidence>
<dbReference type="AlphaFoldDB" id="A0A3B0V1J3"/>
<name>A0A3B0V1J3_9ZZZZ</name>
<feature type="non-terminal residue" evidence="9">
    <location>
        <position position="810"/>
    </location>
</feature>
<feature type="domain" description="Mce/MlaD" evidence="8">
    <location>
        <begin position="156"/>
        <end position="213"/>
    </location>
</feature>
<evidence type="ECO:0000256" key="3">
    <source>
        <dbReference type="ARBA" id="ARBA00022519"/>
    </source>
</evidence>
<feature type="transmembrane region" description="Helical" evidence="7">
    <location>
        <begin position="12"/>
        <end position="32"/>
    </location>
</feature>
<evidence type="ECO:0000256" key="7">
    <source>
        <dbReference type="SAM" id="Phobius"/>
    </source>
</evidence>
<dbReference type="Pfam" id="PF02470">
    <property type="entry name" value="MlaD"/>
    <property type="match status" value="7"/>
</dbReference>
<accession>A0A3B0V1J3</accession>
<dbReference type="EMBL" id="UOEY01000010">
    <property type="protein sequence ID" value="VAW34780.1"/>
    <property type="molecule type" value="Genomic_DNA"/>
</dbReference>
<keyword evidence="3" id="KW-0997">Cell inner membrane</keyword>
<keyword evidence="2" id="KW-1003">Cell membrane</keyword>
<sequence>MEQPTVILKKCSLSPIWILPLIALGIGAWLLYSSYRDAGIKCTIHFDNAEGVTVDKTEVRYKGVAMGLVKDVTVDKNLQGVNLLVMMKRKARSSLVADSKFWIVRPEISAGRVSGLGTLLSGSYIAMRPGTSTVAATHFQGLSGPPALSPHTPGLNIILKADALFSLQRGSPVYSRNLKIGEVQDYHLARDNSIVIDVHIRPKFSRLIRTGTRFWNSSGISIEGNLQSGFNLRTASLAALIYGGLSCGTPASLRASSPQAVNGQSFTLYRDFDAAQYGLPMTLKLVSGNGIIEGKTRVMYQGIKAGVVKKITINNDKIHSVTAEILLDPRVGDILREGTRFWVIRPRISIDGIRNLDAILFGPYISFQPGNGKFRDHFTAQSGPMPRPARRPGRHYTLVAKNGGSLEVGSPVLYKKMVVGEINTLALAADGESLRVGILVYDDFTHLVRKDSVFWDVSGISVDAGLSHFKLNIASVKSILDGGVALVNPAAPGSRRAAPAAAGARFKLFAGYAAAVRARPGLRPRGLSLRLAADSSHSLQTGSPVLFKNITVGEITGFELNRDHRGLLLDILIYRKYAGLVRSSTRFYNCSGFSINMGLRGVDVRAGSLKSVVAGGISFFTPGPGTKVKPGRKFVLYGDYDTARLNDGIHLTIHLDRAAGVRAGTPVKFKGLEIGLVEKLRFSPDMRGVIADCLVRKDTAALFRDHSRLALVRPKISLSGIQHLETIVTGSYINVIPGTGNRRTDFTILSVPPGPDAAGGLNIVLETPRPGSLSENSPVYYRQVQVGRVTGIGLSPTARKVWVRVKIYAA</sequence>
<dbReference type="InterPro" id="IPR051800">
    <property type="entry name" value="PqiA-PqiB_transport"/>
</dbReference>
<comment type="subcellular location">
    <subcellularLocation>
        <location evidence="1">Cell inner membrane</location>
    </subcellularLocation>
</comment>
<dbReference type="InterPro" id="IPR003399">
    <property type="entry name" value="Mce/MlaD"/>
</dbReference>
<protein>
    <submittedName>
        <fullName evidence="9">Paraquat-inducible protein B</fullName>
    </submittedName>
</protein>
<proteinExistence type="predicted"/>
<feature type="domain" description="Mce/MlaD" evidence="8">
    <location>
        <begin position="40"/>
        <end position="130"/>
    </location>
</feature>
<feature type="domain" description="Mce/MlaD" evidence="8">
    <location>
        <begin position="648"/>
        <end position="738"/>
    </location>
</feature>
<dbReference type="PANTHER" id="PTHR30462:SF0">
    <property type="entry name" value="INTERMEMBRANE TRANSPORT PROTEIN YEBT"/>
    <property type="match status" value="1"/>
</dbReference>
<keyword evidence="6 7" id="KW-0472">Membrane</keyword>
<feature type="domain" description="Mce/MlaD" evidence="8">
    <location>
        <begin position="760"/>
        <end position="808"/>
    </location>
</feature>
<feature type="domain" description="Mce/MlaD" evidence="8">
    <location>
        <begin position="393"/>
        <end position="453"/>
    </location>
</feature>
<keyword evidence="5 7" id="KW-1133">Transmembrane helix</keyword>
<dbReference type="GO" id="GO:0005886">
    <property type="term" value="C:plasma membrane"/>
    <property type="evidence" value="ECO:0007669"/>
    <property type="project" value="UniProtKB-SubCell"/>
</dbReference>
<feature type="domain" description="Mce/MlaD" evidence="8">
    <location>
        <begin position="279"/>
        <end position="370"/>
    </location>
</feature>
<dbReference type="PANTHER" id="PTHR30462">
    <property type="entry name" value="INTERMEMBRANE TRANSPORT PROTEIN PQIB-RELATED"/>
    <property type="match status" value="1"/>
</dbReference>